<dbReference type="AlphaFoldDB" id="A0A8H7ZP26"/>
<dbReference type="SUPFAM" id="SSF48452">
    <property type="entry name" value="TPR-like"/>
    <property type="match status" value="1"/>
</dbReference>
<dbReference type="Gene3D" id="1.25.40.10">
    <property type="entry name" value="Tetratricopeptide repeat domain"/>
    <property type="match status" value="1"/>
</dbReference>
<organism evidence="7 8">
    <name type="scientific">Olpidium bornovanus</name>
    <dbReference type="NCBI Taxonomy" id="278681"/>
    <lineage>
        <taxon>Eukaryota</taxon>
        <taxon>Fungi</taxon>
        <taxon>Fungi incertae sedis</taxon>
        <taxon>Olpidiomycota</taxon>
        <taxon>Olpidiomycotina</taxon>
        <taxon>Olpidiomycetes</taxon>
        <taxon>Olpidiales</taxon>
        <taxon>Olpidiaceae</taxon>
        <taxon>Olpidium</taxon>
    </lineage>
</organism>
<dbReference type="Proteomes" id="UP000673691">
    <property type="component" value="Unassembled WGS sequence"/>
</dbReference>
<dbReference type="InterPro" id="IPR055347">
    <property type="entry name" value="UTP6_N"/>
</dbReference>
<accession>A0A8H7ZP26</accession>
<dbReference type="OrthoDB" id="28112at2759"/>
<keyword evidence="2" id="KW-0698">rRNA processing</keyword>
<name>A0A8H7ZP26_9FUNG</name>
<comment type="caution">
    <text evidence="7">The sequence shown here is derived from an EMBL/GenBank/DDBJ whole genome shotgun (WGS) entry which is preliminary data.</text>
</comment>
<dbReference type="InterPro" id="IPR013949">
    <property type="entry name" value="Utp6"/>
</dbReference>
<dbReference type="GO" id="GO:0030515">
    <property type="term" value="F:snoRNA binding"/>
    <property type="evidence" value="ECO:0007669"/>
    <property type="project" value="InterPro"/>
</dbReference>
<feature type="region of interest" description="Disordered" evidence="5">
    <location>
        <begin position="214"/>
        <end position="236"/>
    </location>
</feature>
<gene>
    <name evidence="7" type="ORF">BJ554DRAFT_3476</name>
</gene>
<proteinExistence type="predicted"/>
<evidence type="ECO:0000259" key="6">
    <source>
        <dbReference type="Pfam" id="PF08640"/>
    </source>
</evidence>
<feature type="domain" description="U3 small nucleolar RNA-associated protein 6 N-terminal" evidence="6">
    <location>
        <begin position="9"/>
        <end position="91"/>
    </location>
</feature>
<evidence type="ECO:0000256" key="4">
    <source>
        <dbReference type="ARBA" id="ARBA00023242"/>
    </source>
</evidence>
<dbReference type="Pfam" id="PF08640">
    <property type="entry name" value="U3_assoc_6"/>
    <property type="match status" value="1"/>
</dbReference>
<dbReference type="InterPro" id="IPR011990">
    <property type="entry name" value="TPR-like_helical_dom_sf"/>
</dbReference>
<keyword evidence="3" id="KW-0677">Repeat</keyword>
<evidence type="ECO:0000256" key="5">
    <source>
        <dbReference type="SAM" id="MobiDB-lite"/>
    </source>
</evidence>
<comment type="subcellular location">
    <subcellularLocation>
        <location evidence="1">Nucleus</location>
        <location evidence="1">Nucleolus</location>
    </subcellularLocation>
</comment>
<protein>
    <submittedName>
        <fullName evidence="7">U3 small nucleolar RNA-associated protein 6-domain-containing protein</fullName>
    </submittedName>
</protein>
<dbReference type="GO" id="GO:0000462">
    <property type="term" value="P:maturation of SSU-rRNA from tricistronic rRNA transcript (SSU-rRNA, 5.8S rRNA, LSU-rRNA)"/>
    <property type="evidence" value="ECO:0007669"/>
    <property type="project" value="InterPro"/>
</dbReference>
<feature type="compositionally biased region" description="Acidic residues" evidence="5">
    <location>
        <begin position="226"/>
        <end position="236"/>
    </location>
</feature>
<feature type="region of interest" description="Disordered" evidence="5">
    <location>
        <begin position="253"/>
        <end position="272"/>
    </location>
</feature>
<dbReference type="GO" id="GO:0034388">
    <property type="term" value="C:Pwp2p-containing subcomplex of 90S preribosome"/>
    <property type="evidence" value="ECO:0007669"/>
    <property type="project" value="TreeGrafter"/>
</dbReference>
<evidence type="ECO:0000313" key="8">
    <source>
        <dbReference type="Proteomes" id="UP000673691"/>
    </source>
</evidence>
<sequence>MAEQVQFRLEAQVPELEDLERKGLFSPREIRAIVKRRTRLEYALERRISRKEDYLRYIEYEVNLEALRRARKDKLFVGKTYKLSLSDYSGLRRIQNVFDRATRTFAGDTALWLQAPKPPACFALLVYCYCLLAPRITSRAIQKLPTNPTLWVLAANHELHVNNNTTAARGLFQRGLRLCDDSQELWAAYHLMEVEYTEKIRERRKVLGIGAEQRKQNNESVKEAENAGDPEEDNAFDGDVIKLPELLQGEVAAFREDDDAEQPAKKRRRTERELVTGVAEALSNEDDSNLFLNGAVAVVVYNAAIGKIPSDLEFRKRLLKNYAPFVPESPAAEAGRKEGYESLRRDFADSADARGLIACRHLVAKKPGTLEWLAAVRETSAEFAQAVNDFDTSEMHDVRCAFLRDVLEEGRKEPETRKYLSKMLSNAYAEALKSGKASSD</sequence>
<feature type="compositionally biased region" description="Basic and acidic residues" evidence="5">
    <location>
        <begin position="214"/>
        <end position="225"/>
    </location>
</feature>
<dbReference type="PANTHER" id="PTHR23271">
    <property type="entry name" value="HEPATOCELLULAR CARCINOMA-ASSOCIATED ANTIGEN 66"/>
    <property type="match status" value="1"/>
</dbReference>
<dbReference type="EMBL" id="JAEFCI010011300">
    <property type="protein sequence ID" value="KAG5456706.1"/>
    <property type="molecule type" value="Genomic_DNA"/>
</dbReference>
<dbReference type="PANTHER" id="PTHR23271:SF1">
    <property type="entry name" value="U3 SMALL NUCLEOLAR RNA-ASSOCIATED PROTEIN 6 HOMOLOG"/>
    <property type="match status" value="1"/>
</dbReference>
<evidence type="ECO:0000256" key="3">
    <source>
        <dbReference type="ARBA" id="ARBA00022737"/>
    </source>
</evidence>
<reference evidence="7 8" key="1">
    <citation type="journal article" name="Sci. Rep.">
        <title>Genome-scale phylogenetic analyses confirm Olpidium as the closest living zoosporic fungus to the non-flagellated, terrestrial fungi.</title>
        <authorList>
            <person name="Chang Y."/>
            <person name="Rochon D."/>
            <person name="Sekimoto S."/>
            <person name="Wang Y."/>
            <person name="Chovatia M."/>
            <person name="Sandor L."/>
            <person name="Salamov A."/>
            <person name="Grigoriev I.V."/>
            <person name="Stajich J.E."/>
            <person name="Spatafora J.W."/>
        </authorList>
    </citation>
    <scope>NUCLEOTIDE SEQUENCE [LARGE SCALE GENOMIC DNA]</scope>
    <source>
        <strain evidence="7">S191</strain>
    </source>
</reference>
<evidence type="ECO:0000313" key="7">
    <source>
        <dbReference type="EMBL" id="KAG5456706.1"/>
    </source>
</evidence>
<keyword evidence="8" id="KW-1185">Reference proteome</keyword>
<keyword evidence="4" id="KW-0539">Nucleus</keyword>
<dbReference type="GO" id="GO:0032040">
    <property type="term" value="C:small-subunit processome"/>
    <property type="evidence" value="ECO:0007669"/>
    <property type="project" value="TreeGrafter"/>
</dbReference>
<evidence type="ECO:0000256" key="2">
    <source>
        <dbReference type="ARBA" id="ARBA00022552"/>
    </source>
</evidence>
<feature type="non-terminal residue" evidence="7">
    <location>
        <position position="440"/>
    </location>
</feature>
<evidence type="ECO:0000256" key="1">
    <source>
        <dbReference type="ARBA" id="ARBA00004604"/>
    </source>
</evidence>